<keyword evidence="2 8" id="KW-0645">Protease</keyword>
<feature type="active site" description="Charge relay system" evidence="7 8">
    <location>
        <position position="429"/>
    </location>
</feature>
<feature type="chain" id="PRO_5042258696" description="subtilisin" evidence="9">
    <location>
        <begin position="23"/>
        <end position="851"/>
    </location>
</feature>
<dbReference type="Gene3D" id="2.60.120.380">
    <property type="match status" value="1"/>
</dbReference>
<evidence type="ECO:0000256" key="3">
    <source>
        <dbReference type="ARBA" id="ARBA00022801"/>
    </source>
</evidence>
<dbReference type="SUPFAM" id="SSF52743">
    <property type="entry name" value="Subtilisin-like"/>
    <property type="match status" value="1"/>
</dbReference>
<evidence type="ECO:0000256" key="5">
    <source>
        <dbReference type="ARBA" id="ARBA00023529"/>
    </source>
</evidence>
<dbReference type="Pfam" id="PF00082">
    <property type="entry name" value="Peptidase_S8"/>
    <property type="match status" value="1"/>
</dbReference>
<feature type="active site" description="Charge relay system" evidence="7 8">
    <location>
        <position position="475"/>
    </location>
</feature>
<feature type="signal peptide" evidence="9">
    <location>
        <begin position="1"/>
        <end position="22"/>
    </location>
</feature>
<dbReference type="InterPro" id="IPR034058">
    <property type="entry name" value="TagA/B/C/D_pept_dom"/>
</dbReference>
<evidence type="ECO:0000256" key="9">
    <source>
        <dbReference type="SAM" id="SignalP"/>
    </source>
</evidence>
<evidence type="ECO:0000313" key="11">
    <source>
        <dbReference type="EMBL" id="KAK1737923.1"/>
    </source>
</evidence>
<dbReference type="PROSITE" id="PS00137">
    <property type="entry name" value="SUBTILASE_HIS"/>
    <property type="match status" value="1"/>
</dbReference>
<dbReference type="Proteomes" id="UP001224775">
    <property type="component" value="Unassembled WGS sequence"/>
</dbReference>
<comment type="catalytic activity">
    <reaction evidence="5">
        <text>Hydrolysis of proteins with broad specificity for peptide bonds, and a preference for a large uncharged residue in P1. Hydrolyzes peptide amides.</text>
        <dbReference type="EC" id="3.4.21.62"/>
    </reaction>
</comment>
<keyword evidence="12" id="KW-1185">Reference proteome</keyword>
<dbReference type="PANTHER" id="PTHR43399:SF4">
    <property type="entry name" value="CELL WALL-ASSOCIATED PROTEASE"/>
    <property type="match status" value="1"/>
</dbReference>
<dbReference type="InterPro" id="IPR015500">
    <property type="entry name" value="Peptidase_S8_subtilisin-rel"/>
</dbReference>
<dbReference type="InterPro" id="IPR036852">
    <property type="entry name" value="Peptidase_S8/S53_dom_sf"/>
</dbReference>
<sequence length="851" mass="92134">MMIKPLLSLITALSITIPLTYGQATTTTEMMDNIPTHLTLTELELLLDSETATEFKTSSSEELLSDESTWEEANRYEWIKALNAEKSALSQKYPYLLCHTGANMSGWQRRLAIAKAINETVAEEEIYLHTLLNDDDYLCVYGQLLASVAMTLTEDVFVVQPVMASLKMIKGAVEGMTEEYAKALSDSSGGGYFPKVDMGLCPGVALMEEGNEDATNNGEGEEQSYFEYLQQVNGMGGSNSAVGDEGENLDGVEDITESITNLLLSESLNNNSSEPAVLPLSQEFYTTSQAYIGYLNSSTNSTTGDNEQSERAQFWGDLLDEFQSSGICDETYKTRLTWKIYRSTQPTRASSQMQVVYNNTGETETDSGCALVLLLAISANPDVCSVDVRRGVEPSNQIASFMVESERQNQNPFRARGIDGTGETVTISDTGVDPDHCYFDDPNKSQPTGLTFDPSARKIQQYVPFVDTNDYQYGHGTHVAGTIAGKRWDADGAADGIAPGAKLAVADIGNRNGDLLTPNDKTLLSTGRPQSQIHSASWGSEFNFYTSRARNFDQFMFENDEFLIIVAAGNSGSNDGAFDIPNTVGDPATAKNVIAVGAHNSWGHSSASGNLGPSYIADFSSRGPTADNRMKPDIVAVGKSVLSAGADPNVVGECDPSKIPGANSRNGGLLSLQGTSMATPVVSSTAALIRQYFRDGYYPSGEKNSDDAYPNPSGALVKAVLMNGAQNLRGVDNGVHGVTDSKPYDNTQGFGRLSLQDSVYLAGQTNVQLEVWDRERIEDQDINTYNVTIDKSNGCEAEDLSVTLVWIEEGSNPGCQNCVLNDLDLSVSFRVKLTTRMGKNLQTVRILLSGW</sequence>
<dbReference type="InterPro" id="IPR051048">
    <property type="entry name" value="Peptidase_S8/S53_subtilisin"/>
</dbReference>
<keyword evidence="4 8" id="KW-0720">Serine protease</keyword>
<evidence type="ECO:0000256" key="7">
    <source>
        <dbReference type="PIRSR" id="PIRSR615500-1"/>
    </source>
</evidence>
<dbReference type="Gene3D" id="3.40.50.200">
    <property type="entry name" value="Peptidase S8/S53 domain"/>
    <property type="match status" value="1"/>
</dbReference>
<comment type="caution">
    <text evidence="11">The sequence shown here is derived from an EMBL/GenBank/DDBJ whole genome shotgun (WGS) entry which is preliminary data.</text>
</comment>
<keyword evidence="3 8" id="KW-0378">Hydrolase</keyword>
<dbReference type="EMBL" id="JATAAI010000022">
    <property type="protein sequence ID" value="KAK1737923.1"/>
    <property type="molecule type" value="Genomic_DNA"/>
</dbReference>
<dbReference type="PANTHER" id="PTHR43399">
    <property type="entry name" value="SUBTILISIN-RELATED"/>
    <property type="match status" value="1"/>
</dbReference>
<proteinExistence type="inferred from homology"/>
<dbReference type="CDD" id="cd04842">
    <property type="entry name" value="Peptidases_S8_Kp43_protease"/>
    <property type="match status" value="1"/>
</dbReference>
<dbReference type="InterPro" id="IPR022398">
    <property type="entry name" value="Peptidase_S8_His-AS"/>
</dbReference>
<gene>
    <name evidence="11" type="ORF">QTG54_011217</name>
</gene>
<organism evidence="11 12">
    <name type="scientific">Skeletonema marinoi</name>
    <dbReference type="NCBI Taxonomy" id="267567"/>
    <lineage>
        <taxon>Eukaryota</taxon>
        <taxon>Sar</taxon>
        <taxon>Stramenopiles</taxon>
        <taxon>Ochrophyta</taxon>
        <taxon>Bacillariophyta</taxon>
        <taxon>Coscinodiscophyceae</taxon>
        <taxon>Thalassiosirophycidae</taxon>
        <taxon>Thalassiosirales</taxon>
        <taxon>Skeletonemataceae</taxon>
        <taxon>Skeletonema</taxon>
        <taxon>Skeletonema marinoi-dohrnii complex</taxon>
    </lineage>
</organism>
<dbReference type="GO" id="GO:0006508">
    <property type="term" value="P:proteolysis"/>
    <property type="evidence" value="ECO:0007669"/>
    <property type="project" value="UniProtKB-KW"/>
</dbReference>
<name>A0AAD9D9Q3_9STRA</name>
<evidence type="ECO:0000259" key="10">
    <source>
        <dbReference type="Pfam" id="PF00082"/>
    </source>
</evidence>
<evidence type="ECO:0000256" key="2">
    <source>
        <dbReference type="ARBA" id="ARBA00022670"/>
    </source>
</evidence>
<dbReference type="InterPro" id="IPR000209">
    <property type="entry name" value="Peptidase_S8/S53_dom"/>
</dbReference>
<evidence type="ECO:0000256" key="4">
    <source>
        <dbReference type="ARBA" id="ARBA00022825"/>
    </source>
</evidence>
<evidence type="ECO:0000256" key="1">
    <source>
        <dbReference type="ARBA" id="ARBA00011073"/>
    </source>
</evidence>
<feature type="domain" description="Peptidase S8/S53" evidence="10">
    <location>
        <begin position="420"/>
        <end position="731"/>
    </location>
</feature>
<dbReference type="GO" id="GO:0004252">
    <property type="term" value="F:serine-type endopeptidase activity"/>
    <property type="evidence" value="ECO:0007669"/>
    <property type="project" value="UniProtKB-UniRule"/>
</dbReference>
<feature type="active site" description="Charge relay system" evidence="7 8">
    <location>
        <position position="676"/>
    </location>
</feature>
<accession>A0AAD9D9Q3</accession>
<evidence type="ECO:0000256" key="8">
    <source>
        <dbReference type="PROSITE-ProRule" id="PRU01240"/>
    </source>
</evidence>
<dbReference type="PRINTS" id="PR00723">
    <property type="entry name" value="SUBTILISIN"/>
</dbReference>
<dbReference type="EC" id="3.4.21.62" evidence="6"/>
<evidence type="ECO:0000256" key="6">
    <source>
        <dbReference type="ARBA" id="ARBA00023619"/>
    </source>
</evidence>
<comment type="similarity">
    <text evidence="1 8">Belongs to the peptidase S8 family.</text>
</comment>
<dbReference type="PROSITE" id="PS51892">
    <property type="entry name" value="SUBTILASE"/>
    <property type="match status" value="1"/>
</dbReference>
<dbReference type="AlphaFoldDB" id="A0AAD9D9Q3"/>
<keyword evidence="9" id="KW-0732">Signal</keyword>
<evidence type="ECO:0000313" key="12">
    <source>
        <dbReference type="Proteomes" id="UP001224775"/>
    </source>
</evidence>
<protein>
    <recommendedName>
        <fullName evidence="6">subtilisin</fullName>
        <ecNumber evidence="6">3.4.21.62</ecNumber>
    </recommendedName>
</protein>
<reference evidence="11" key="1">
    <citation type="submission" date="2023-06" db="EMBL/GenBank/DDBJ databases">
        <title>Survivors Of The Sea: Transcriptome response of Skeletonema marinoi to long-term dormancy.</title>
        <authorList>
            <person name="Pinder M.I.M."/>
            <person name="Kourtchenko O."/>
            <person name="Robertson E.K."/>
            <person name="Larsson T."/>
            <person name="Maumus F."/>
            <person name="Osuna-Cruz C.M."/>
            <person name="Vancaester E."/>
            <person name="Stenow R."/>
            <person name="Vandepoele K."/>
            <person name="Ploug H."/>
            <person name="Bruchert V."/>
            <person name="Godhe A."/>
            <person name="Topel M."/>
        </authorList>
    </citation>
    <scope>NUCLEOTIDE SEQUENCE</scope>
    <source>
        <strain evidence="11">R05AC</strain>
    </source>
</reference>